<reference evidence="9 10" key="1">
    <citation type="submission" date="2019-05" db="EMBL/GenBank/DDBJ databases">
        <authorList>
            <consortium name="Pathogen Informatics"/>
        </authorList>
    </citation>
    <scope>NUCLEOTIDE SEQUENCE [LARGE SCALE GENOMIC DNA]</scope>
    <source>
        <strain evidence="9 10">NCTC11062</strain>
    </source>
</reference>
<dbReference type="InterPro" id="IPR009459">
    <property type="entry name" value="MucBP_dom"/>
</dbReference>
<keyword evidence="5" id="KW-0572">Peptidoglycan-anchor</keyword>
<dbReference type="InterPro" id="IPR032300">
    <property type="entry name" value="Antigen_C"/>
</dbReference>
<evidence type="ECO:0000259" key="8">
    <source>
        <dbReference type="PROSITE" id="PS50847"/>
    </source>
</evidence>
<dbReference type="Pfam" id="PF16364">
    <property type="entry name" value="Antigen_C"/>
    <property type="match status" value="2"/>
</dbReference>
<dbReference type="Pfam" id="PF06458">
    <property type="entry name" value="MucBP"/>
    <property type="match status" value="8"/>
</dbReference>
<dbReference type="SUPFAM" id="SSF74914">
    <property type="entry name" value="V-region of surface antigen I/II (SA I/II, PAC)"/>
    <property type="match status" value="1"/>
</dbReference>
<protein>
    <submittedName>
        <fullName evidence="9">Putative muramidase-released protein</fullName>
    </submittedName>
</protein>
<dbReference type="InterPro" id="IPR013574">
    <property type="entry name" value="Glucan-bd_C/Surface_Ag-I/II_V"/>
</dbReference>
<evidence type="ECO:0000256" key="1">
    <source>
        <dbReference type="ARBA" id="ARBA00022512"/>
    </source>
</evidence>
<keyword evidence="2" id="KW-0964">Secreted</keyword>
<feature type="compositionally biased region" description="Pro residues" evidence="7">
    <location>
        <begin position="1987"/>
        <end position="2013"/>
    </location>
</feature>
<feature type="compositionally biased region" description="Low complexity" evidence="7">
    <location>
        <begin position="73"/>
        <end position="183"/>
    </location>
</feature>
<proteinExistence type="inferred from homology"/>
<dbReference type="Pfam" id="PF18652">
    <property type="entry name" value="Adhesin_P1_N"/>
    <property type="match status" value="1"/>
</dbReference>
<dbReference type="EMBL" id="CABEID010000001">
    <property type="protein sequence ID" value="VTS19370.1"/>
    <property type="molecule type" value="Genomic_DNA"/>
</dbReference>
<dbReference type="NCBIfam" id="TIGR04228">
    <property type="entry name" value="isopep_sspB_C2"/>
    <property type="match status" value="2"/>
</dbReference>
<feature type="region of interest" description="Disordered" evidence="7">
    <location>
        <begin position="1970"/>
        <end position="2034"/>
    </location>
</feature>
<dbReference type="InterPro" id="IPR019931">
    <property type="entry name" value="LPXTG_anchor"/>
</dbReference>
<dbReference type="NCBIfam" id="TIGR01167">
    <property type="entry name" value="LPXTG_anchor"/>
    <property type="match status" value="1"/>
</dbReference>
<keyword evidence="1" id="KW-0134">Cell wall</keyword>
<dbReference type="Pfam" id="PF08363">
    <property type="entry name" value="GbpC"/>
    <property type="match status" value="1"/>
</dbReference>
<accession>A0A4U9XYZ0</accession>
<dbReference type="Proteomes" id="UP000403538">
    <property type="component" value="Unassembled WGS sequence"/>
</dbReference>
<feature type="domain" description="Gram-positive cocci surface proteins LPxTG" evidence="8">
    <location>
        <begin position="2026"/>
        <end position="2061"/>
    </location>
</feature>
<dbReference type="InterPro" id="IPR036234">
    <property type="entry name" value="SA_I/II_PAC_V_sf"/>
</dbReference>
<evidence type="ECO:0000256" key="6">
    <source>
        <dbReference type="ARBA" id="ARBA00024351"/>
    </source>
</evidence>
<sequence length="2061" mass="224456">MFHNSKTKGHGSIRKNKVYGTIGILTLGTIAILSAHQGVAADEVKATKPTTPAPVAEASDTSLAAQSKAVATEAASSSTAATTAKAETTAPATSTTTDAAAKSTTATAAESTTAQTTAPAGATSTADTTTAPAATTTESAATQPATAPAASTTPAATTATPETTPTPATTAKAEATTPAPAGAVSTSDPAATPVDRTEGSKVTVENQKLKDAISEANGYNIDVKKNPNNNIGTANNEVEADAKKDLANTLEETQATRIKTGVDAYKRDLKKAQANTGTPGYLSEVVSQGLKFEREPNAKLSITGTTEFGQKDMNNMSYEEYVKSGGTFANNPIPAFTTKLSAGGSRFVIPKIKSGQTITATYTGLQNSKYNGVSISKVTYEVTNLNPKTGIVGFAEKDPTRGIYTFYDINVPSRYKVVARFYDADGNVINFKKDNPAILALTSLTKTEPKTGKLAGLKHEESITDYNFRPVKITGSLVEKQTDGRLAANIVTDGIKDDYDDPNFYKMGIAGVAESGDSISFVMQRTTQWDRGYWLAITSKLPSRFTLVKPDLEYNLVEYNLAGNVLLDNYIQGTTTKLTNTQTVKPTGTPVGEDYTTTHQDRITTADGKIYKYVSSTNNTTGKVKLGTTNVANYYTEVKGNVVVDYQDKQGNTLSPRIVDTPDTSVGTAYDTTDHKPSTITTADGASYRIDPTATQGKESGRVVEGTTRVVYVYDKLEKPVEKYGNVVVDYQDKQGNTIAPRIVDTPTSRVGTYYDTTDHKPTTITADDGTTYRIDTNATQGHESGQVVEGTTRVVYVYDKVEKPVEKKYGDVTVEYKNKDGVTIAPKVTDTPRSEVGTDYDTKDQRKDTITTVDGKKYKLDLTATQGAETGKVVEGNTNIVYYYDLVPDAPQKKYGDVTVEYKNKSGATISPKVTDTPRSEVGTDYDTTDQRKETITTVDGKKYRLDPKATQGAEKGKVVEGNTNITYYYDLVPDIPTPDEYGNVVVDYQDKKGNTIAPRVVDTPDSKVGTNYDTTDHKPTRITTADGKVYRIDLNATQGQESGKIVKGTTRVVYVYDEVVGDVTVHYKDEDGKVIKDPEKDTTGAPINTVYDTRDHAHKTITTKDGRTYEIVPEKTQGLEQGRVVEGNTDVTYIYKQVFGDVVVHYEDESGKKIKEDVTDTSHARVGENYDTTDHKTTAIKSGDKVYNLVPEKTKGNEKGKVTKGVTEVTYVYKEVKAEPKKKGTNAKGEDVNGKTMLAGSTEVYTIDIDNDQYKGMTGLTDKDKQAGLMVVEKYSGKYVTPNLAGVRVTTEDGKVQSGFTTKIYKSVAEAPQKVQDYIKAKGLKIDGEFAVTTADDPVAYTNNYVLKGINLKLVFPTTVKKEIKEASKYDNRAYQIDFTGIHETNLVTNNIPKINPKKDVVATVEDGQKDQNSLSGKTVKVGQVYNFELETSYLPANRGQAIEKMEVKDTYSPLVEYNGVHKWFAKTDLLLKDGTRLAKGTDLTQYVSQTIDHKSRTVVYSFSSDFLSKISDNSEFQATGYMQVKQLDYGTVKNTFTEIINNVERDSNTVTVDSPQDYGDVVVHYVDESGKKIKEDVTDTSHSKVGENYDTTDHKTTAIKSGDKVYNLVPEKTKGNEKGKVTKGVTEVTYVYKEVKAEPTKKGTNAKGEDVNGKTMLAGSTEIYTINIDNDQYKGLTGVTDKDKQVGLMLVEKYSGKYVTPNLAGVRVTTEDGKVQSGFTTKIYKSVAEAPQKVQDYIKAKGLKIDGEFAVTTADDPVAYTNNYVLKGINLKLIFPTTVKKDIKDASKYDNRAYQIDFTGIHDTNLVTNNIPKINPKKDVVATVEDGQKDQNSLSGKTVKVGQVYNFELETSYLPANRGQAIEKMEVKDTYSSLVEYNGVHKWYAKTDILLKNGQKIAKGTDLTKFVNQTVDHKTRTVVYSFSSDFLNSISDNSEFQATGYMQVKQLDYGTVKNTFTEIINGVERNSNTVTVVTPDKPKTPDKPQTPPETPKTPEKPQTPPTPTPTPVVPTTPKQPVTPQVTLPSTGEATNDGAALVGLAFAATALSMLGFKKRKEEE</sequence>
<dbReference type="Gene3D" id="2.60.40.740">
    <property type="match status" value="4"/>
</dbReference>
<evidence type="ECO:0000256" key="2">
    <source>
        <dbReference type="ARBA" id="ARBA00022525"/>
    </source>
</evidence>
<dbReference type="Pfam" id="PF17998">
    <property type="entry name" value="AgI_II_C2"/>
    <property type="match status" value="2"/>
</dbReference>
<dbReference type="Pfam" id="PF00746">
    <property type="entry name" value="Gram_pos_anchor"/>
    <property type="match status" value="1"/>
</dbReference>
<feature type="region of interest" description="Disordered" evidence="7">
    <location>
        <begin position="73"/>
        <end position="203"/>
    </location>
</feature>
<dbReference type="InterPro" id="IPR026345">
    <property type="entry name" value="Adh_isopep-form_adh_dom"/>
</dbReference>
<dbReference type="PROSITE" id="PS50847">
    <property type="entry name" value="GRAM_POS_ANCHORING"/>
    <property type="match status" value="1"/>
</dbReference>
<organism evidence="9 10">
    <name type="scientific">Streptococcus anginosus</name>
    <dbReference type="NCBI Taxonomy" id="1328"/>
    <lineage>
        <taxon>Bacteria</taxon>
        <taxon>Bacillati</taxon>
        <taxon>Bacillota</taxon>
        <taxon>Bacilli</taxon>
        <taxon>Lactobacillales</taxon>
        <taxon>Streptococcaceae</taxon>
        <taxon>Streptococcus</taxon>
        <taxon>Streptococcus anginosus group</taxon>
    </lineage>
</organism>
<evidence type="ECO:0000256" key="4">
    <source>
        <dbReference type="ARBA" id="ARBA00022737"/>
    </source>
</evidence>
<evidence type="ECO:0000256" key="3">
    <source>
        <dbReference type="ARBA" id="ARBA00022729"/>
    </source>
</evidence>
<evidence type="ECO:0000256" key="7">
    <source>
        <dbReference type="SAM" id="MobiDB-lite"/>
    </source>
</evidence>
<feature type="compositionally biased region" description="Low complexity" evidence="7">
    <location>
        <begin position="2014"/>
        <end position="2025"/>
    </location>
</feature>
<evidence type="ECO:0000256" key="5">
    <source>
        <dbReference type="ARBA" id="ARBA00023088"/>
    </source>
</evidence>
<keyword evidence="4" id="KW-0677">Repeat</keyword>
<dbReference type="Gene3D" id="3.10.20.320">
    <property type="entry name" value="Putative peptidoglycan bound protein (lpxtg motif)"/>
    <property type="match status" value="8"/>
</dbReference>
<gene>
    <name evidence="9" type="primary">pac</name>
    <name evidence="9" type="ORF">NCTC11062_00147</name>
</gene>
<keyword evidence="3" id="KW-0732">Signal</keyword>
<evidence type="ECO:0000313" key="10">
    <source>
        <dbReference type="Proteomes" id="UP000403538"/>
    </source>
</evidence>
<dbReference type="RefSeq" id="WP_143876448.1">
    <property type="nucleotide sequence ID" value="NZ_CABEID010000001.1"/>
</dbReference>
<dbReference type="InterPro" id="IPR041324">
    <property type="entry name" value="AgI/II_N"/>
</dbReference>
<dbReference type="Gene3D" id="2.60.530.10">
    <property type="entry name" value="Major cell-surface adhesin PAc"/>
    <property type="match status" value="1"/>
</dbReference>
<comment type="similarity">
    <text evidence="6">Belongs to the antigen I/II family.</text>
</comment>
<name>A0A4U9XYZ0_STRAP</name>
<evidence type="ECO:0000313" key="9">
    <source>
        <dbReference type="EMBL" id="VTS19370.1"/>
    </source>
</evidence>